<dbReference type="STRING" id="459525.SAMN04488137_2894"/>
<dbReference type="RefSeq" id="WP_276203856.1">
    <property type="nucleotide sequence ID" value="NZ_FNHW01000001.1"/>
</dbReference>
<evidence type="ECO:0000313" key="1">
    <source>
        <dbReference type="EMBL" id="SDM98049.1"/>
    </source>
</evidence>
<name>A0A1G9XMH5_9BACL</name>
<protein>
    <submittedName>
        <fullName evidence="1">Uncharacterized protein</fullName>
    </submittedName>
</protein>
<dbReference type="Proteomes" id="UP000199544">
    <property type="component" value="Unassembled WGS sequence"/>
</dbReference>
<evidence type="ECO:0000313" key="2">
    <source>
        <dbReference type="Proteomes" id="UP000199544"/>
    </source>
</evidence>
<proteinExistence type="predicted"/>
<dbReference type="EMBL" id="FNHW01000001">
    <property type="protein sequence ID" value="SDM98049.1"/>
    <property type="molecule type" value="Genomic_DNA"/>
</dbReference>
<dbReference type="AlphaFoldDB" id="A0A1G9XMH5"/>
<sequence>MKVWIGESFEKNIDGEKMMIIDIYPDTEKPADKIYQKLIYKWV</sequence>
<accession>A0A1G9XMH5</accession>
<gene>
    <name evidence="1" type="ORF">SAMN04488137_2894</name>
</gene>
<organism evidence="1 2">
    <name type="scientific">Fictibacillus solisalsi</name>
    <dbReference type="NCBI Taxonomy" id="459525"/>
    <lineage>
        <taxon>Bacteria</taxon>
        <taxon>Bacillati</taxon>
        <taxon>Bacillota</taxon>
        <taxon>Bacilli</taxon>
        <taxon>Bacillales</taxon>
        <taxon>Fictibacillaceae</taxon>
        <taxon>Fictibacillus</taxon>
    </lineage>
</organism>
<reference evidence="2" key="1">
    <citation type="submission" date="2016-10" db="EMBL/GenBank/DDBJ databases">
        <authorList>
            <person name="Varghese N."/>
            <person name="Submissions S."/>
        </authorList>
    </citation>
    <scope>NUCLEOTIDE SEQUENCE [LARGE SCALE GENOMIC DNA]</scope>
    <source>
        <strain evidence="2">CGMCC 1.6854</strain>
    </source>
</reference>
<keyword evidence="2" id="KW-1185">Reference proteome</keyword>